<evidence type="ECO:0000313" key="1">
    <source>
        <dbReference type="EMBL" id="TGY80286.1"/>
    </source>
</evidence>
<reference evidence="1" key="1">
    <citation type="submission" date="2019-04" db="EMBL/GenBank/DDBJ databases">
        <title>Microbes associate with the intestines of laboratory mice.</title>
        <authorList>
            <person name="Navarre W."/>
            <person name="Wong E."/>
            <person name="Huang K."/>
            <person name="Tropini C."/>
            <person name="Ng K."/>
            <person name="Yu B."/>
        </authorList>
    </citation>
    <scope>NUCLEOTIDE SEQUENCE</scope>
    <source>
        <strain evidence="1">NM04_E33</strain>
    </source>
</reference>
<dbReference type="Proteomes" id="UP000306319">
    <property type="component" value="Unassembled WGS sequence"/>
</dbReference>
<keyword evidence="2" id="KW-1185">Reference proteome</keyword>
<accession>A0AC61RJD2</accession>
<organism evidence="1 2">
    <name type="scientific">Lepagella muris</name>
    <dbReference type="NCBI Taxonomy" id="3032870"/>
    <lineage>
        <taxon>Bacteria</taxon>
        <taxon>Pseudomonadati</taxon>
        <taxon>Bacteroidota</taxon>
        <taxon>Bacteroidia</taxon>
        <taxon>Bacteroidales</taxon>
        <taxon>Muribaculaceae</taxon>
        <taxon>Lepagella</taxon>
    </lineage>
</organism>
<protein>
    <submittedName>
        <fullName evidence="1">M56 family metallopeptidase</fullName>
    </submittedName>
</protein>
<proteinExistence type="predicted"/>
<name>A0AC61RJD2_9BACT</name>
<dbReference type="EMBL" id="SRYB01000003">
    <property type="protein sequence ID" value="TGY80286.1"/>
    <property type="molecule type" value="Genomic_DNA"/>
</dbReference>
<sequence>MNTIFSHSLSASLMMVMLYPVFWIMVKRCCSFRFNRMLMLSGIAIMVLVPIALTYKPIADAMPTDPSLQTNIIRPLEITAFNVVQPEVVTSHFELLPFILGLYWIGVFVLAVRLFISYFQLWRIISKSEKQRIDGYVLCRHENNGITPFSWGQFIVLPYSENEQSILIHEEAHTFKKHWIDVAIADFFCIFMWYNPFAWMLKNLIKLNHEYEADAKVIDSNIDVLSYQRLLIAKAVGHRTLHIANNFAMSKKDFRRRVLTMNQNDSPKGIKWIALTILPMLALAVYADTAPWSVVIHDTILNNKFPSITQPPTEIVAEYSVEKNTPKELPATLVTMRLPSPLTDPEPLLKQFEMSMELAYKDLIPDKILVRIQTDEDGNIVSATTDHDDNPEVRVVVERATNQIVFEVVKDGDRKISTRFALPIRKVSLPM</sequence>
<comment type="caution">
    <text evidence="1">The sequence shown here is derived from an EMBL/GenBank/DDBJ whole genome shotgun (WGS) entry which is preliminary data.</text>
</comment>
<evidence type="ECO:0000313" key="2">
    <source>
        <dbReference type="Proteomes" id="UP000306319"/>
    </source>
</evidence>
<gene>
    <name evidence="1" type="ORF">E5331_03345</name>
</gene>